<dbReference type="GO" id="GO:0004386">
    <property type="term" value="F:helicase activity"/>
    <property type="evidence" value="ECO:0007669"/>
    <property type="project" value="UniProtKB-KW"/>
</dbReference>
<evidence type="ECO:0000313" key="2">
    <source>
        <dbReference type="Proteomes" id="UP001642464"/>
    </source>
</evidence>
<name>A0ABP0LAA2_9DINO</name>
<sequence length="460" mass="52924">AVVLKPGLSVSRRLPNSALGFHMMMLLLTLMQVLPLHSLRQKDLTNSSEVLSFGLPRNCRKTQGKFGISAAHGLRALLCMRKSARPRGCQLQPRLLRAKDRKALLKREWGRSDDDLCFWSNHPERSVLNRENICCPQWATECEVDDAYYKYRLEQDCLPDLQDCQLKECKAVTERLASAKEWLNRAQTKLKESKKSTWKIRYVTGQSNHGERCKCVCGELQNETKMECKRNRKGFSTCPNLRPCCTKLEDCAAEDPWPRQVKEEYQKKTAEAKASMKELQDQVDHLRFLQKDCVKSCGRARSYVYLYHLKSVKKKKTFRKDITWQEAIEMDRFENHRAKGKSAKWEAEKKFLDDGRQWMRRSHQLVKMPPSHETGPDLPFGFDCCACGQPLMWGEFDVPAGDPLPMATRFCKARIECSAFRGATRGGACTSVPLAFCTKSVLKCPDQLGFFTRPVWYSNV</sequence>
<keyword evidence="1" id="KW-0378">Hydrolase</keyword>
<keyword evidence="1" id="KW-0547">Nucleotide-binding</keyword>
<gene>
    <name evidence="1" type="ORF">SCF082_LOCUS21589</name>
</gene>
<accession>A0ABP0LAA2</accession>
<proteinExistence type="predicted"/>
<dbReference type="EMBL" id="CAXAMM010015335">
    <property type="protein sequence ID" value="CAK9036102.1"/>
    <property type="molecule type" value="Genomic_DNA"/>
</dbReference>
<comment type="caution">
    <text evidence="1">The sequence shown here is derived from an EMBL/GenBank/DDBJ whole genome shotgun (WGS) entry which is preliminary data.</text>
</comment>
<reference evidence="1 2" key="1">
    <citation type="submission" date="2024-02" db="EMBL/GenBank/DDBJ databases">
        <authorList>
            <person name="Chen Y."/>
            <person name="Shah S."/>
            <person name="Dougan E. K."/>
            <person name="Thang M."/>
            <person name="Chan C."/>
        </authorList>
    </citation>
    <scope>NUCLEOTIDE SEQUENCE [LARGE SCALE GENOMIC DNA]</scope>
</reference>
<dbReference type="Proteomes" id="UP001642464">
    <property type="component" value="Unassembled WGS sequence"/>
</dbReference>
<evidence type="ECO:0000313" key="1">
    <source>
        <dbReference type="EMBL" id="CAK9036102.1"/>
    </source>
</evidence>
<keyword evidence="1" id="KW-0347">Helicase</keyword>
<keyword evidence="1" id="KW-0067">ATP-binding</keyword>
<organism evidence="1 2">
    <name type="scientific">Durusdinium trenchii</name>
    <dbReference type="NCBI Taxonomy" id="1381693"/>
    <lineage>
        <taxon>Eukaryota</taxon>
        <taxon>Sar</taxon>
        <taxon>Alveolata</taxon>
        <taxon>Dinophyceae</taxon>
        <taxon>Suessiales</taxon>
        <taxon>Symbiodiniaceae</taxon>
        <taxon>Durusdinium</taxon>
    </lineage>
</organism>
<feature type="non-terminal residue" evidence="1">
    <location>
        <position position="1"/>
    </location>
</feature>
<keyword evidence="2" id="KW-1185">Reference proteome</keyword>
<protein>
    <submittedName>
        <fullName evidence="1">DEAD-box ATP-dependent RNA helicase 24</fullName>
    </submittedName>
</protein>